<keyword evidence="4" id="KW-1185">Reference proteome</keyword>
<reference evidence="2" key="2">
    <citation type="submission" date="2017-06" db="EMBL/GenBank/DDBJ databases">
        <title>WGS assembly of Brachypodium distachyon.</title>
        <authorList>
            <consortium name="The International Brachypodium Initiative"/>
            <person name="Lucas S."/>
            <person name="Harmon-Smith M."/>
            <person name="Lail K."/>
            <person name="Tice H."/>
            <person name="Grimwood J."/>
            <person name="Bruce D."/>
            <person name="Barry K."/>
            <person name="Shu S."/>
            <person name="Lindquist E."/>
            <person name="Wang M."/>
            <person name="Pitluck S."/>
            <person name="Vogel J.P."/>
            <person name="Garvin D.F."/>
            <person name="Mockler T.C."/>
            <person name="Schmutz J."/>
            <person name="Rokhsar D."/>
            <person name="Bevan M.W."/>
        </authorList>
    </citation>
    <scope>NUCLEOTIDE SEQUENCE</scope>
    <source>
        <strain evidence="2">Bd21</strain>
    </source>
</reference>
<sequence>MSEVALNIEAGELTVETRGRWTVEWLVFVTGFTTACMSVAAAIYKAPAGVFEDHKCAYYVSVVFAGVVGLAEVLAAITWNARSCAHDAHASLVARRGVLCASFVPLVFMAGVGGVGILVR</sequence>
<evidence type="ECO:0000313" key="2">
    <source>
        <dbReference type="EMBL" id="KQK15289.1"/>
    </source>
</evidence>
<name>A0A0Q3KVQ7_BRADI</name>
<dbReference type="Gramene" id="KQK15289">
    <property type="protein sequence ID" value="KQK15289"/>
    <property type="gene ID" value="BRADI_1g21681v3"/>
</dbReference>
<keyword evidence="1" id="KW-0472">Membrane</keyword>
<dbReference type="Pfam" id="PF12442">
    <property type="entry name" value="DUF3681"/>
    <property type="match status" value="1"/>
</dbReference>
<dbReference type="OrthoDB" id="713002at2759"/>
<dbReference type="PANTHER" id="PTHR33530:SF10">
    <property type="entry name" value="PGG DOMAIN-CONTAINING PROTEIN"/>
    <property type="match status" value="1"/>
</dbReference>
<accession>A0A0Q3KVQ7</accession>
<feature type="transmembrane region" description="Helical" evidence="1">
    <location>
        <begin position="56"/>
        <end position="79"/>
    </location>
</feature>
<dbReference type="InterPro" id="IPR022149">
    <property type="entry name" value="DUF3681"/>
</dbReference>
<keyword evidence="1" id="KW-0812">Transmembrane</keyword>
<dbReference type="EnsemblPlants" id="KQK15289">
    <property type="protein sequence ID" value="KQK15289"/>
    <property type="gene ID" value="BRADI_1g21681v3"/>
</dbReference>
<feature type="transmembrane region" description="Helical" evidence="1">
    <location>
        <begin position="25"/>
        <end position="44"/>
    </location>
</feature>
<proteinExistence type="predicted"/>
<dbReference type="EMBL" id="CM000880">
    <property type="protein sequence ID" value="KQK15289.1"/>
    <property type="molecule type" value="Genomic_DNA"/>
</dbReference>
<gene>
    <name evidence="2" type="ORF">BRADI_1g21681v3</name>
</gene>
<feature type="transmembrane region" description="Helical" evidence="1">
    <location>
        <begin position="99"/>
        <end position="119"/>
    </location>
</feature>
<dbReference type="PANTHER" id="PTHR33530">
    <property type="entry name" value="OS01G0147100 PROTEIN"/>
    <property type="match status" value="1"/>
</dbReference>
<reference evidence="2 3" key="1">
    <citation type="journal article" date="2010" name="Nature">
        <title>Genome sequencing and analysis of the model grass Brachypodium distachyon.</title>
        <authorList>
            <consortium name="International Brachypodium Initiative"/>
        </authorList>
    </citation>
    <scope>NUCLEOTIDE SEQUENCE [LARGE SCALE GENOMIC DNA]</scope>
    <source>
        <strain evidence="2 3">Bd21</strain>
    </source>
</reference>
<protein>
    <submittedName>
        <fullName evidence="2 3">Uncharacterized protein</fullName>
    </submittedName>
</protein>
<evidence type="ECO:0000313" key="3">
    <source>
        <dbReference type="EnsemblPlants" id="KQK15289"/>
    </source>
</evidence>
<organism evidence="2">
    <name type="scientific">Brachypodium distachyon</name>
    <name type="common">Purple false brome</name>
    <name type="synonym">Trachynia distachya</name>
    <dbReference type="NCBI Taxonomy" id="15368"/>
    <lineage>
        <taxon>Eukaryota</taxon>
        <taxon>Viridiplantae</taxon>
        <taxon>Streptophyta</taxon>
        <taxon>Embryophyta</taxon>
        <taxon>Tracheophyta</taxon>
        <taxon>Spermatophyta</taxon>
        <taxon>Magnoliopsida</taxon>
        <taxon>Liliopsida</taxon>
        <taxon>Poales</taxon>
        <taxon>Poaceae</taxon>
        <taxon>BOP clade</taxon>
        <taxon>Pooideae</taxon>
        <taxon>Stipodae</taxon>
        <taxon>Brachypodieae</taxon>
        <taxon>Brachypodium</taxon>
    </lineage>
</organism>
<keyword evidence="1" id="KW-1133">Transmembrane helix</keyword>
<dbReference type="InParanoid" id="A0A0Q3KVQ7"/>
<reference evidence="3" key="3">
    <citation type="submission" date="2018-08" db="UniProtKB">
        <authorList>
            <consortium name="EnsemblPlants"/>
        </authorList>
    </citation>
    <scope>IDENTIFICATION</scope>
    <source>
        <strain evidence="3">cv. Bd21</strain>
    </source>
</reference>
<evidence type="ECO:0000313" key="4">
    <source>
        <dbReference type="Proteomes" id="UP000008810"/>
    </source>
</evidence>
<dbReference type="Proteomes" id="UP000008810">
    <property type="component" value="Chromosome 1"/>
</dbReference>
<dbReference type="AlphaFoldDB" id="A0A0Q3KVQ7"/>
<evidence type="ECO:0000256" key="1">
    <source>
        <dbReference type="SAM" id="Phobius"/>
    </source>
</evidence>